<sequence>MLDFQWKHLPENALGSKKHNKIIGISFRWQGNNAIGRTDCMAPLTPDSRQNAYNPKAQT</sequence>
<accession>A0A5P3MR95</accession>
<name>A0A5P3MR95_NEIAN</name>
<reference evidence="1 2" key="1">
    <citation type="submission" date="2018-08" db="EMBL/GenBank/DDBJ databases">
        <title>Neisseria animalis ATCC 49930 complete genome.</title>
        <authorList>
            <person name="Veseli I.A."/>
            <person name="Mascarenhas dos Santos A.C."/>
            <person name="Buttler R."/>
            <person name="Pombert J.-F."/>
        </authorList>
    </citation>
    <scope>NUCLEOTIDE SEQUENCE [LARGE SCALE GENOMIC DNA]</scope>
    <source>
        <strain evidence="1 2">ATCC 49930</strain>
    </source>
</reference>
<gene>
    <name evidence="1" type="ORF">D0T90_00855</name>
</gene>
<dbReference type="KEGG" id="naq:D0T90_00855"/>
<dbReference type="AlphaFoldDB" id="A0A5P3MR95"/>
<dbReference type="Proteomes" id="UP000325536">
    <property type="component" value="Chromosome"/>
</dbReference>
<dbReference type="EMBL" id="CP031699">
    <property type="protein sequence ID" value="QEY23239.1"/>
    <property type="molecule type" value="Genomic_DNA"/>
</dbReference>
<protein>
    <submittedName>
        <fullName evidence="1">Uncharacterized protein</fullName>
    </submittedName>
</protein>
<evidence type="ECO:0000313" key="2">
    <source>
        <dbReference type="Proteomes" id="UP000325536"/>
    </source>
</evidence>
<organism evidence="1 2">
    <name type="scientific">Neisseria animalis</name>
    <dbReference type="NCBI Taxonomy" id="492"/>
    <lineage>
        <taxon>Bacteria</taxon>
        <taxon>Pseudomonadati</taxon>
        <taxon>Pseudomonadota</taxon>
        <taxon>Betaproteobacteria</taxon>
        <taxon>Neisseriales</taxon>
        <taxon>Neisseriaceae</taxon>
        <taxon>Neisseria</taxon>
    </lineage>
</organism>
<proteinExistence type="predicted"/>
<evidence type="ECO:0000313" key="1">
    <source>
        <dbReference type="EMBL" id="QEY23239.1"/>
    </source>
</evidence>
<keyword evidence="2" id="KW-1185">Reference proteome</keyword>